<evidence type="ECO:0000256" key="1">
    <source>
        <dbReference type="SAM" id="MobiDB-lite"/>
    </source>
</evidence>
<keyword evidence="2" id="KW-0732">Signal</keyword>
<dbReference type="VEuPathDB" id="TriTrypDB:TM35_000571240"/>
<feature type="compositionally biased region" description="Low complexity" evidence="1">
    <location>
        <begin position="216"/>
        <end position="229"/>
    </location>
</feature>
<keyword evidence="4" id="KW-1185">Reference proteome</keyword>
<feature type="region of interest" description="Disordered" evidence="1">
    <location>
        <begin position="97"/>
        <end position="320"/>
    </location>
</feature>
<dbReference type="GeneID" id="39990643"/>
<reference evidence="3 4" key="1">
    <citation type="submission" date="2017-03" db="EMBL/GenBank/DDBJ databases">
        <title>An alternative strategy for trypanosome survival in the mammalian bloodstream revealed through genome and transcriptome analysis of the ubiquitous bovine parasite Trypanosoma (Megatrypanum) theileri.</title>
        <authorList>
            <person name="Kelly S."/>
            <person name="Ivens A."/>
            <person name="Mott A."/>
            <person name="O'Neill E."/>
            <person name="Emms D."/>
            <person name="Macleod O."/>
            <person name="Voorheis P."/>
            <person name="Matthews J."/>
            <person name="Matthews K."/>
            <person name="Carrington M."/>
        </authorList>
    </citation>
    <scope>NUCLEOTIDE SEQUENCE [LARGE SCALE GENOMIC DNA]</scope>
    <source>
        <strain evidence="3">Edinburgh</strain>
    </source>
</reference>
<evidence type="ECO:0000313" key="4">
    <source>
        <dbReference type="Proteomes" id="UP000192257"/>
    </source>
</evidence>
<proteinExistence type="predicted"/>
<evidence type="ECO:0000313" key="3">
    <source>
        <dbReference type="EMBL" id="ORC83796.1"/>
    </source>
</evidence>
<name>A0A1X0NGG1_9TRYP</name>
<feature type="compositionally biased region" description="Low complexity" evidence="1">
    <location>
        <begin position="276"/>
        <end position="317"/>
    </location>
</feature>
<feature type="compositionally biased region" description="Polar residues" evidence="1">
    <location>
        <begin position="237"/>
        <end position="259"/>
    </location>
</feature>
<dbReference type="EMBL" id="NBCO01000057">
    <property type="protein sequence ID" value="ORC83796.1"/>
    <property type="molecule type" value="Genomic_DNA"/>
</dbReference>
<dbReference type="AlphaFoldDB" id="A0A1X0NGG1"/>
<dbReference type="RefSeq" id="XP_028877862.1">
    <property type="nucleotide sequence ID" value="XM_029030863.1"/>
</dbReference>
<feature type="compositionally biased region" description="Basic and acidic residues" evidence="1">
    <location>
        <begin position="179"/>
        <end position="212"/>
    </location>
</feature>
<feature type="chain" id="PRO_5012778027" description="Mucin-associated surface protein (MASP)" evidence="2">
    <location>
        <begin position="27"/>
        <end position="366"/>
    </location>
</feature>
<feature type="signal peptide" evidence="2">
    <location>
        <begin position="1"/>
        <end position="26"/>
    </location>
</feature>
<sequence>MTVMMMGRVMCVLAVVLCCACGYTMAAAAGDPVVVKSPVDYSLDKNKPYFPWVPDTSEEVYYCMQNKVEGHKNKKHCASWGKTKMPDEAVAKGIKEPQLLNEQPQHNDRVDDHSAHLADSTTDPGRRSANAELSRTEETSEAGSHSSSEGDAADSPKPALPVAREEAEHPVEVTSVGSHEAEAGVTEEKSSKQKQAKDKELENKQEKTESVRDAVSSSENSASEINSQSGAEGNTKVPGTTTTQNQPLESNAAPQSNHESSNDNDKQTTISDSNVTHQSTSTSGSTATEGSHENANADSTATTNTHTETSNTMNNSSLPVPVPNAEISNIASTVQNKGNADSSSITSVWVRVPLLIVAVLFSVTVY</sequence>
<evidence type="ECO:0008006" key="5">
    <source>
        <dbReference type="Google" id="ProtNLM"/>
    </source>
</evidence>
<organism evidence="3 4">
    <name type="scientific">Trypanosoma theileri</name>
    <dbReference type="NCBI Taxonomy" id="67003"/>
    <lineage>
        <taxon>Eukaryota</taxon>
        <taxon>Discoba</taxon>
        <taxon>Euglenozoa</taxon>
        <taxon>Kinetoplastea</taxon>
        <taxon>Metakinetoplastina</taxon>
        <taxon>Trypanosomatida</taxon>
        <taxon>Trypanosomatidae</taxon>
        <taxon>Trypanosoma</taxon>
    </lineage>
</organism>
<gene>
    <name evidence="3" type="ORF">TM35_000571240</name>
</gene>
<protein>
    <recommendedName>
        <fullName evidence="5">Mucin-associated surface protein (MASP)</fullName>
    </recommendedName>
</protein>
<dbReference type="Proteomes" id="UP000192257">
    <property type="component" value="Unassembled WGS sequence"/>
</dbReference>
<comment type="caution">
    <text evidence="3">The sequence shown here is derived from an EMBL/GenBank/DDBJ whole genome shotgun (WGS) entry which is preliminary data.</text>
</comment>
<evidence type="ECO:0000256" key="2">
    <source>
        <dbReference type="SAM" id="SignalP"/>
    </source>
</evidence>
<feature type="compositionally biased region" description="Basic and acidic residues" evidence="1">
    <location>
        <begin position="105"/>
        <end position="116"/>
    </location>
</feature>
<accession>A0A1X0NGG1</accession>